<dbReference type="PANTHER" id="PTHR30154">
    <property type="entry name" value="LEUCINE-RESPONSIVE REGULATORY PROTEIN"/>
    <property type="match status" value="1"/>
</dbReference>
<dbReference type="InterPro" id="IPR019888">
    <property type="entry name" value="Tscrpt_reg_AsnC-like"/>
</dbReference>
<dbReference type="Pfam" id="PF01037">
    <property type="entry name" value="AsnC_trans_reg"/>
    <property type="match status" value="1"/>
</dbReference>
<gene>
    <name evidence="5" type="ORF">ACFQO9_00010</name>
</gene>
<dbReference type="InterPro" id="IPR000485">
    <property type="entry name" value="AsnC-type_HTH_dom"/>
</dbReference>
<protein>
    <submittedName>
        <fullName evidence="5">Lrp/AsnC family transcriptional regulator</fullName>
    </submittedName>
</protein>
<evidence type="ECO:0000256" key="3">
    <source>
        <dbReference type="ARBA" id="ARBA00023163"/>
    </source>
</evidence>
<proteinExistence type="predicted"/>
<dbReference type="PRINTS" id="PR00033">
    <property type="entry name" value="HTHASNC"/>
</dbReference>
<feature type="domain" description="HTH asnC-type" evidence="4">
    <location>
        <begin position="12"/>
        <end position="73"/>
    </location>
</feature>
<dbReference type="PROSITE" id="PS00519">
    <property type="entry name" value="HTH_ASNC_1"/>
    <property type="match status" value="1"/>
</dbReference>
<reference evidence="6" key="1">
    <citation type="journal article" date="2019" name="Int. J. Syst. Evol. Microbiol.">
        <title>The Global Catalogue of Microorganisms (GCM) 10K type strain sequencing project: providing services to taxonomists for standard genome sequencing and annotation.</title>
        <authorList>
            <consortium name="The Broad Institute Genomics Platform"/>
            <consortium name="The Broad Institute Genome Sequencing Center for Infectious Disease"/>
            <person name="Wu L."/>
            <person name="Ma J."/>
        </authorList>
    </citation>
    <scope>NUCLEOTIDE SEQUENCE [LARGE SCALE GENOMIC DNA]</scope>
    <source>
        <strain evidence="6">CCUG 54781</strain>
    </source>
</reference>
<accession>A0ABW2LUA6</accession>
<evidence type="ECO:0000256" key="1">
    <source>
        <dbReference type="ARBA" id="ARBA00023015"/>
    </source>
</evidence>
<keyword evidence="6" id="KW-1185">Reference proteome</keyword>
<dbReference type="SUPFAM" id="SSF54909">
    <property type="entry name" value="Dimeric alpha+beta barrel"/>
    <property type="match status" value="1"/>
</dbReference>
<dbReference type="InterPro" id="IPR011991">
    <property type="entry name" value="ArsR-like_HTH"/>
</dbReference>
<dbReference type="InterPro" id="IPR019885">
    <property type="entry name" value="Tscrpt_reg_HTH_AsnC-type_CS"/>
</dbReference>
<dbReference type="EMBL" id="JBHTCR010000001">
    <property type="protein sequence ID" value="MFC7345095.1"/>
    <property type="molecule type" value="Genomic_DNA"/>
</dbReference>
<dbReference type="Proteomes" id="UP001596550">
    <property type="component" value="Unassembled WGS sequence"/>
</dbReference>
<dbReference type="PANTHER" id="PTHR30154:SF34">
    <property type="entry name" value="TRANSCRIPTIONAL REGULATOR AZLB"/>
    <property type="match status" value="1"/>
</dbReference>
<evidence type="ECO:0000313" key="6">
    <source>
        <dbReference type="Proteomes" id="UP001596550"/>
    </source>
</evidence>
<keyword evidence="3" id="KW-0804">Transcription</keyword>
<dbReference type="InterPro" id="IPR011008">
    <property type="entry name" value="Dimeric_a/b-barrel"/>
</dbReference>
<name>A0ABW2LUA6_9FLAO</name>
<keyword evidence="2" id="KW-0238">DNA-binding</keyword>
<dbReference type="CDD" id="cd00090">
    <property type="entry name" value="HTH_ARSR"/>
    <property type="match status" value="1"/>
</dbReference>
<evidence type="ECO:0000313" key="5">
    <source>
        <dbReference type="EMBL" id="MFC7345095.1"/>
    </source>
</evidence>
<dbReference type="Pfam" id="PF13412">
    <property type="entry name" value="HTH_24"/>
    <property type="match status" value="1"/>
</dbReference>
<dbReference type="InterPro" id="IPR036390">
    <property type="entry name" value="WH_DNA-bd_sf"/>
</dbReference>
<evidence type="ECO:0000259" key="4">
    <source>
        <dbReference type="PROSITE" id="PS50956"/>
    </source>
</evidence>
<evidence type="ECO:0000256" key="2">
    <source>
        <dbReference type="ARBA" id="ARBA00023125"/>
    </source>
</evidence>
<dbReference type="Gene3D" id="1.10.10.10">
    <property type="entry name" value="Winged helix-like DNA-binding domain superfamily/Winged helix DNA-binding domain"/>
    <property type="match status" value="1"/>
</dbReference>
<comment type="caution">
    <text evidence="5">The sequence shown here is derived from an EMBL/GenBank/DDBJ whole genome shotgun (WGS) entry which is preliminary data.</text>
</comment>
<keyword evidence="1" id="KW-0805">Transcription regulation</keyword>
<dbReference type="SUPFAM" id="SSF46785">
    <property type="entry name" value="Winged helix' DNA-binding domain"/>
    <property type="match status" value="1"/>
</dbReference>
<dbReference type="Gene3D" id="3.30.70.920">
    <property type="match status" value="1"/>
</dbReference>
<dbReference type="InterPro" id="IPR036388">
    <property type="entry name" value="WH-like_DNA-bd_sf"/>
</dbReference>
<dbReference type="InterPro" id="IPR019887">
    <property type="entry name" value="Tscrpt_reg_AsnC/Lrp_C"/>
</dbReference>
<dbReference type="PROSITE" id="PS50956">
    <property type="entry name" value="HTH_ASNC_2"/>
    <property type="match status" value="1"/>
</dbReference>
<sequence>MFHINANTLKSLDQFDTAILKILQKDNLTPQRDIGESIGLSAAAVQRRIKRMRDSGIIKADVSVIDINKINHCVTLVVEVFMESEKIELLDYAKSVFTSTPEVQQCYFVTGDSDFILIIVVPSMKDYEILTRKIFYSNKNIKHFRTMVNMDTLKSTLELPGEILQQLE</sequence>
<dbReference type="SMART" id="SM00344">
    <property type="entry name" value="HTH_ASNC"/>
    <property type="match status" value="1"/>
</dbReference>
<organism evidence="5 6">
    <name type="scientific">Chryseobacterium zhengzhouense</name>
    <dbReference type="NCBI Taxonomy" id="1636086"/>
    <lineage>
        <taxon>Bacteria</taxon>
        <taxon>Pseudomonadati</taxon>
        <taxon>Bacteroidota</taxon>
        <taxon>Flavobacteriia</taxon>
        <taxon>Flavobacteriales</taxon>
        <taxon>Weeksellaceae</taxon>
        <taxon>Chryseobacterium group</taxon>
        <taxon>Chryseobacterium</taxon>
    </lineage>
</organism>